<dbReference type="InterPro" id="IPR001128">
    <property type="entry name" value="Cyt_P450"/>
</dbReference>
<evidence type="ECO:0008006" key="11">
    <source>
        <dbReference type="Google" id="ProtNLM"/>
    </source>
</evidence>
<dbReference type="EMBL" id="CAJNOQ010009441">
    <property type="protein sequence ID" value="CAF1225228.1"/>
    <property type="molecule type" value="Genomic_DNA"/>
</dbReference>
<evidence type="ECO:0000313" key="8">
    <source>
        <dbReference type="EMBL" id="CAF1225228.1"/>
    </source>
</evidence>
<evidence type="ECO:0000256" key="6">
    <source>
        <dbReference type="ARBA" id="ARBA00023004"/>
    </source>
</evidence>
<evidence type="ECO:0000256" key="5">
    <source>
        <dbReference type="ARBA" id="ARBA00023002"/>
    </source>
</evidence>
<dbReference type="GO" id="GO:0020037">
    <property type="term" value="F:heme binding"/>
    <property type="evidence" value="ECO:0007669"/>
    <property type="project" value="InterPro"/>
</dbReference>
<evidence type="ECO:0000313" key="9">
    <source>
        <dbReference type="EMBL" id="CAF3988236.1"/>
    </source>
</evidence>
<reference evidence="8" key="1">
    <citation type="submission" date="2021-02" db="EMBL/GenBank/DDBJ databases">
        <authorList>
            <person name="Nowell W R."/>
        </authorList>
    </citation>
    <scope>NUCLEOTIDE SEQUENCE</scope>
</reference>
<dbReference type="InterPro" id="IPR050705">
    <property type="entry name" value="Cytochrome_P450_3A"/>
</dbReference>
<dbReference type="InterPro" id="IPR036396">
    <property type="entry name" value="Cyt_P450_sf"/>
</dbReference>
<dbReference type="GO" id="GO:0005506">
    <property type="term" value="F:iron ion binding"/>
    <property type="evidence" value="ECO:0007669"/>
    <property type="project" value="InterPro"/>
</dbReference>
<dbReference type="GO" id="GO:0016705">
    <property type="term" value="F:oxidoreductase activity, acting on paired donors, with incorporation or reduction of molecular oxygen"/>
    <property type="evidence" value="ECO:0007669"/>
    <property type="project" value="InterPro"/>
</dbReference>
<evidence type="ECO:0000256" key="2">
    <source>
        <dbReference type="ARBA" id="ARBA00010617"/>
    </source>
</evidence>
<dbReference type="InterPro" id="IPR002402">
    <property type="entry name" value="Cyt_P450_E_grp-II"/>
</dbReference>
<protein>
    <recommendedName>
        <fullName evidence="11">Cytochrome P450</fullName>
    </recommendedName>
</protein>
<comment type="similarity">
    <text evidence="2">Belongs to the cytochrome P450 family.</text>
</comment>
<organism evidence="8 10">
    <name type="scientific">Didymodactylos carnosus</name>
    <dbReference type="NCBI Taxonomy" id="1234261"/>
    <lineage>
        <taxon>Eukaryota</taxon>
        <taxon>Metazoa</taxon>
        <taxon>Spiralia</taxon>
        <taxon>Gnathifera</taxon>
        <taxon>Rotifera</taxon>
        <taxon>Eurotatoria</taxon>
        <taxon>Bdelloidea</taxon>
        <taxon>Philodinida</taxon>
        <taxon>Philodinidae</taxon>
        <taxon>Didymodactylos</taxon>
    </lineage>
</organism>
<keyword evidence="7" id="KW-0503">Monooxygenase</keyword>
<evidence type="ECO:0000256" key="1">
    <source>
        <dbReference type="ARBA" id="ARBA00001971"/>
    </source>
</evidence>
<dbReference type="OrthoDB" id="1470350at2759"/>
<accession>A0A814Y7P8</accession>
<keyword evidence="4" id="KW-0479">Metal-binding</keyword>
<dbReference type="Proteomes" id="UP000663829">
    <property type="component" value="Unassembled WGS sequence"/>
</dbReference>
<name>A0A814Y7P8_9BILA</name>
<dbReference type="SUPFAM" id="SSF48264">
    <property type="entry name" value="Cytochrome P450"/>
    <property type="match status" value="1"/>
</dbReference>
<comment type="caution">
    <text evidence="8">The sequence shown here is derived from an EMBL/GenBank/DDBJ whole genome shotgun (WGS) entry which is preliminary data.</text>
</comment>
<keyword evidence="10" id="KW-1185">Reference proteome</keyword>
<dbReference type="Proteomes" id="UP000681722">
    <property type="component" value="Unassembled WGS sequence"/>
</dbReference>
<evidence type="ECO:0000313" key="10">
    <source>
        <dbReference type="Proteomes" id="UP000663829"/>
    </source>
</evidence>
<comment type="cofactor">
    <cofactor evidence="1">
        <name>heme</name>
        <dbReference type="ChEBI" id="CHEBI:30413"/>
    </cofactor>
</comment>
<dbReference type="PANTHER" id="PTHR24302:SF15">
    <property type="entry name" value="FATTY-ACID PEROXYGENASE"/>
    <property type="match status" value="1"/>
</dbReference>
<dbReference type="PRINTS" id="PR00464">
    <property type="entry name" value="EP450II"/>
</dbReference>
<evidence type="ECO:0000256" key="7">
    <source>
        <dbReference type="ARBA" id="ARBA00023033"/>
    </source>
</evidence>
<dbReference type="GO" id="GO:0008395">
    <property type="term" value="F:steroid hydroxylase activity"/>
    <property type="evidence" value="ECO:0007669"/>
    <property type="project" value="TreeGrafter"/>
</dbReference>
<dbReference type="Pfam" id="PF00067">
    <property type="entry name" value="p450"/>
    <property type="match status" value="1"/>
</dbReference>
<gene>
    <name evidence="8" type="ORF">GPM918_LOCUS24892</name>
    <name evidence="9" type="ORF">SRO942_LOCUS24896</name>
</gene>
<dbReference type="AlphaFoldDB" id="A0A814Y7P8"/>
<sequence>MRRRQPKGKVRKLQTWTKQFGQIYGIYEGTIRVYIVSNANFLQEVFIKQFSNFYARKGVIQTNTQLVNLFTSDGATWKRQRHVINPTFSAIKLKEMAPLINDCINQLMNKLQTYADKNEEFNIYELYKRMTMDVICRCAFGIDTNMQNDPDNIYLKKAYREYLPLIFFTQRSHSQRSTMKLSALIPSFNSLFIKLTFLQNNLKRRINQIFPSSIEYFEELPVLWLGNRVTEVIEMRSKQAKQ</sequence>
<dbReference type="PANTHER" id="PTHR24302">
    <property type="entry name" value="CYTOCHROME P450 FAMILY 3"/>
    <property type="match status" value="1"/>
</dbReference>
<keyword evidence="5" id="KW-0560">Oxidoreductase</keyword>
<evidence type="ECO:0000256" key="3">
    <source>
        <dbReference type="ARBA" id="ARBA00022617"/>
    </source>
</evidence>
<dbReference type="Gene3D" id="1.10.630.10">
    <property type="entry name" value="Cytochrome P450"/>
    <property type="match status" value="1"/>
</dbReference>
<keyword evidence="3" id="KW-0349">Heme</keyword>
<dbReference type="EMBL" id="CAJOBC010009444">
    <property type="protein sequence ID" value="CAF3988236.1"/>
    <property type="molecule type" value="Genomic_DNA"/>
</dbReference>
<keyword evidence="6" id="KW-0408">Iron</keyword>
<evidence type="ECO:0000256" key="4">
    <source>
        <dbReference type="ARBA" id="ARBA00022723"/>
    </source>
</evidence>
<proteinExistence type="inferred from homology"/>